<keyword evidence="2" id="KW-1185">Reference proteome</keyword>
<gene>
    <name evidence="1" type="primary">tcmP</name>
    <name evidence="1" type="ORF">EYW49_22465</name>
</gene>
<dbReference type="RefSeq" id="WP_131311944.1">
    <property type="nucleotide sequence ID" value="NZ_SJFN01000067.1"/>
</dbReference>
<dbReference type="Proteomes" id="UP000292781">
    <property type="component" value="Unassembled WGS sequence"/>
</dbReference>
<organism evidence="1 2">
    <name type="scientific">Siculibacillus lacustris</name>
    <dbReference type="NCBI Taxonomy" id="1549641"/>
    <lineage>
        <taxon>Bacteria</taxon>
        <taxon>Pseudomonadati</taxon>
        <taxon>Pseudomonadota</taxon>
        <taxon>Alphaproteobacteria</taxon>
        <taxon>Hyphomicrobiales</taxon>
        <taxon>Ancalomicrobiaceae</taxon>
        <taxon>Siculibacillus</taxon>
    </lineage>
</organism>
<accession>A0A4Q9VE65</accession>
<dbReference type="OrthoDB" id="275124at2"/>
<name>A0A4Q9VE65_9HYPH</name>
<dbReference type="AlphaFoldDB" id="A0A4Q9VE65"/>
<dbReference type="EMBL" id="SJFN01000067">
    <property type="protein sequence ID" value="TBW32202.1"/>
    <property type="molecule type" value="Genomic_DNA"/>
</dbReference>
<reference evidence="1 2" key="1">
    <citation type="submission" date="2019-02" db="EMBL/GenBank/DDBJ databases">
        <title>Siculibacillus lacustris gen. nov., sp. nov., a new rosette-forming bacterium isolated from a freshwater crater lake (Lake St. Ana, Romania).</title>
        <authorList>
            <person name="Felfoldi T."/>
            <person name="Marton Z."/>
            <person name="Szabo A."/>
            <person name="Mentes A."/>
            <person name="Boka K."/>
            <person name="Marialigeti K."/>
            <person name="Mathe I."/>
            <person name="Koncz M."/>
            <person name="Schumann P."/>
            <person name="Toth E."/>
        </authorList>
    </citation>
    <scope>NUCLEOTIDE SEQUENCE [LARGE SCALE GENOMIC DNA]</scope>
    <source>
        <strain evidence="1 2">SA-279</strain>
    </source>
</reference>
<comment type="caution">
    <text evidence="1">The sequence shown here is derived from an EMBL/GenBank/DDBJ whole genome shotgun (WGS) entry which is preliminary data.</text>
</comment>
<evidence type="ECO:0000313" key="2">
    <source>
        <dbReference type="Proteomes" id="UP000292781"/>
    </source>
</evidence>
<protein>
    <submittedName>
        <fullName evidence="1">Three-Cys-motif partner protein TcmP</fullName>
    </submittedName>
</protein>
<sequence>MVEKRYEWADGATLEEHSRRKHKILREYVFDYLIVRCKLPQRERFRLAIVDGFAGGGRYRCGSPGSPLIFIEELKRAVEAVNTQRVVQGLGTIEVECLLIFNDASRDAVELLKTHVAAMQADIAATSPKLHLRVEYLNEFFEVGYPKIKGLLERGRYKNVLFNLDQCGDSHVNRETIVDIMRSYASAEIFYTFMISSLLTFLKKDQPEQLTRRLDYLGIKGADITSQNDVMSKNDWLGTAEKLVFEVFQRCAPYVSPFSINNPDGWRYWFIHFANACRARQVYNNILHDNATLQAHFGRSGLNMLSYDPRDDEGRLYLFDNDGRSSAKEQLMGDIPRLVTDAGDAMSVAEFHESIYNITPAHADDIHAAIIENPDLEVITPAGGERRKANTIAADDIIKVKNQRSFFPMFLNASVDRSGRKK</sequence>
<dbReference type="NCBIfam" id="TIGR04474">
    <property type="entry name" value="tcm_partner"/>
    <property type="match status" value="1"/>
</dbReference>
<dbReference type="InterPro" id="IPR031009">
    <property type="entry name" value="Tcm_partner"/>
</dbReference>
<proteinExistence type="predicted"/>
<evidence type="ECO:0000313" key="1">
    <source>
        <dbReference type="EMBL" id="TBW32202.1"/>
    </source>
</evidence>